<dbReference type="Pfam" id="PF04264">
    <property type="entry name" value="YceI"/>
    <property type="match status" value="1"/>
</dbReference>
<dbReference type="PANTHER" id="PTHR34406:SF1">
    <property type="entry name" value="PROTEIN YCEI"/>
    <property type="match status" value="1"/>
</dbReference>
<feature type="domain" description="Lipid/polyisoprenoid-binding YceI-like" evidence="2">
    <location>
        <begin position="15"/>
        <end position="179"/>
    </location>
</feature>
<dbReference type="AlphaFoldDB" id="A0A1I4AMF1"/>
<reference evidence="3 4" key="1">
    <citation type="submission" date="2016-10" db="EMBL/GenBank/DDBJ databases">
        <authorList>
            <person name="de Groot N.N."/>
        </authorList>
    </citation>
    <scope>NUCLEOTIDE SEQUENCE [LARGE SCALE GENOMIC DNA]</scope>
    <source>
        <strain evidence="3 4">DSM 44468</strain>
    </source>
</reference>
<evidence type="ECO:0000313" key="3">
    <source>
        <dbReference type="EMBL" id="SFK57097.1"/>
    </source>
</evidence>
<dbReference type="SUPFAM" id="SSF101874">
    <property type="entry name" value="YceI-like"/>
    <property type="match status" value="1"/>
</dbReference>
<keyword evidence="4" id="KW-1185">Reference proteome</keyword>
<evidence type="ECO:0000259" key="2">
    <source>
        <dbReference type="SMART" id="SM00867"/>
    </source>
</evidence>
<dbReference type="InterPro" id="IPR007372">
    <property type="entry name" value="Lipid/polyisoprenoid-bd_YceI"/>
</dbReference>
<name>A0A1I4AMF1_9PSEU</name>
<evidence type="ECO:0000256" key="1">
    <source>
        <dbReference type="ARBA" id="ARBA00008812"/>
    </source>
</evidence>
<dbReference type="OrthoDB" id="9811006at2"/>
<comment type="similarity">
    <text evidence="1">Belongs to the UPF0312 family.</text>
</comment>
<dbReference type="SMART" id="SM00867">
    <property type="entry name" value="YceI"/>
    <property type="match status" value="1"/>
</dbReference>
<protein>
    <submittedName>
        <fullName evidence="3">Polyisoprenoid-binding protein YceI</fullName>
    </submittedName>
</protein>
<dbReference type="Proteomes" id="UP000199025">
    <property type="component" value="Unassembled WGS sequence"/>
</dbReference>
<evidence type="ECO:0000313" key="4">
    <source>
        <dbReference type="Proteomes" id="UP000199025"/>
    </source>
</evidence>
<accession>A0A1I4AMF1</accession>
<dbReference type="EMBL" id="FORP01000024">
    <property type="protein sequence ID" value="SFK57097.1"/>
    <property type="molecule type" value="Genomic_DNA"/>
</dbReference>
<dbReference type="PANTHER" id="PTHR34406">
    <property type="entry name" value="PROTEIN YCEI"/>
    <property type="match status" value="1"/>
</dbReference>
<dbReference type="STRING" id="115433.SAMN05421835_12472"/>
<organism evidence="3 4">
    <name type="scientific">Amycolatopsis sacchari</name>
    <dbReference type="NCBI Taxonomy" id="115433"/>
    <lineage>
        <taxon>Bacteria</taxon>
        <taxon>Bacillati</taxon>
        <taxon>Actinomycetota</taxon>
        <taxon>Actinomycetes</taxon>
        <taxon>Pseudonocardiales</taxon>
        <taxon>Pseudonocardiaceae</taxon>
        <taxon>Amycolatopsis</taxon>
    </lineage>
</organism>
<gene>
    <name evidence="3" type="ORF">SAMN05421835_12472</name>
</gene>
<proteinExistence type="inferred from homology"/>
<dbReference type="InterPro" id="IPR036761">
    <property type="entry name" value="TTHA0802/YceI-like_sf"/>
</dbReference>
<sequence length="182" mass="19140">MSAPATEIPGYVAGTWKIDATHSDVTFTVRHLGVSKVRGRFDQVETTIVTAENVLDSTVTTTIQAASIDTNNEQRDAHVRGEDFLDVEKFPTITFTSTGIRVEDGDFFIDGDLTIHGVTKPVTLKADLGGFGDGMAPGSKVLGISASTEVSRGDFGVGGSIPGAVVSDKVKIELDIEAGLQA</sequence>
<dbReference type="RefSeq" id="WP_091514253.1">
    <property type="nucleotide sequence ID" value="NZ_CBDQZW010000024.1"/>
</dbReference>
<dbReference type="Gene3D" id="2.40.128.110">
    <property type="entry name" value="Lipid/polyisoprenoid-binding, YceI-like"/>
    <property type="match status" value="1"/>
</dbReference>